<dbReference type="EC" id="2.7.1.180" evidence="1 10"/>
<reference evidence="12" key="1">
    <citation type="journal article" date="2022" name="Int. J. Syst. Evol. Microbiol.">
        <title>Pseudomonas aegrilactucae sp. nov. and Pseudomonas morbosilactucae sp. nov., pathogens causing bacterial rot of lettuce in Japan.</title>
        <authorList>
            <person name="Sawada H."/>
            <person name="Fujikawa T."/>
            <person name="Satou M."/>
        </authorList>
    </citation>
    <scope>NUCLEOTIDE SEQUENCE</scope>
    <source>
        <strain evidence="12">0166_1</strain>
    </source>
</reference>
<protein>
    <recommendedName>
        <fullName evidence="2 10">FAD:protein FMN transferase</fullName>
        <ecNumber evidence="1 10">2.7.1.180</ecNumber>
    </recommendedName>
    <alternativeName>
        <fullName evidence="8 10">Flavin transferase</fullName>
    </alternativeName>
</protein>
<accession>A0A9E6Y4N7</accession>
<keyword evidence="6 10" id="KW-0274">FAD</keyword>
<dbReference type="Proteomes" id="UP001162834">
    <property type="component" value="Chromosome"/>
</dbReference>
<evidence type="ECO:0000256" key="7">
    <source>
        <dbReference type="ARBA" id="ARBA00022842"/>
    </source>
</evidence>
<organism evidence="12 13">
    <name type="scientific">Capillimicrobium parvum</name>
    <dbReference type="NCBI Taxonomy" id="2884022"/>
    <lineage>
        <taxon>Bacteria</taxon>
        <taxon>Bacillati</taxon>
        <taxon>Actinomycetota</taxon>
        <taxon>Thermoleophilia</taxon>
        <taxon>Solirubrobacterales</taxon>
        <taxon>Capillimicrobiaceae</taxon>
        <taxon>Capillimicrobium</taxon>
    </lineage>
</organism>
<keyword evidence="7 10" id="KW-0460">Magnesium</keyword>
<name>A0A9E6Y4N7_9ACTN</name>
<evidence type="ECO:0000313" key="12">
    <source>
        <dbReference type="EMBL" id="UGS38963.1"/>
    </source>
</evidence>
<evidence type="ECO:0000256" key="3">
    <source>
        <dbReference type="ARBA" id="ARBA00022630"/>
    </source>
</evidence>
<keyword evidence="4 10" id="KW-0808">Transferase</keyword>
<dbReference type="RefSeq" id="WP_259312975.1">
    <property type="nucleotide sequence ID" value="NZ_CP087164.1"/>
</dbReference>
<sequence>MSPPITTPEHDHRFDLFGTQVRLLVAGPSPLDAQVAAARVQARLQRLHRLLTRFDPASELSRLNAAAGIEAEVSETLLGAVQDALEAARRSRGLVDPTVVDLLERAGYGASRAGVAPAPLAEALAAAPARRTALARPGAAWRRIAVDPAARRVRLPAGVRLDLGGTAKGRAVDVAAAMLATQPSFAVDAGGDLRLGGRDAQARTVEIAHPLHDGVAHRFELAAGAVATSGLRTRIWRTPGGFAHHLIDPGRGRPAWTGVIQATALAPTALEAETLAKTALLRGPAAGRSLLAARGGALVLDDGSVLLAGPLGEPAPRAEERAA</sequence>
<gene>
    <name evidence="12" type="primary">apbE_3</name>
    <name evidence="12" type="ORF">DSM104329_05395</name>
</gene>
<dbReference type="InterPro" id="IPR024932">
    <property type="entry name" value="ApbE"/>
</dbReference>
<evidence type="ECO:0000256" key="9">
    <source>
        <dbReference type="ARBA" id="ARBA00048540"/>
    </source>
</evidence>
<dbReference type="Pfam" id="PF02424">
    <property type="entry name" value="ApbE"/>
    <property type="match status" value="1"/>
</dbReference>
<evidence type="ECO:0000256" key="5">
    <source>
        <dbReference type="ARBA" id="ARBA00022723"/>
    </source>
</evidence>
<dbReference type="KEGG" id="sbae:DSM104329_05395"/>
<proteinExistence type="inferred from homology"/>
<evidence type="ECO:0000256" key="8">
    <source>
        <dbReference type="ARBA" id="ARBA00031306"/>
    </source>
</evidence>
<dbReference type="GO" id="GO:0016740">
    <property type="term" value="F:transferase activity"/>
    <property type="evidence" value="ECO:0007669"/>
    <property type="project" value="UniProtKB-UniRule"/>
</dbReference>
<dbReference type="PANTHER" id="PTHR30040">
    <property type="entry name" value="THIAMINE BIOSYNTHESIS LIPOPROTEIN APBE"/>
    <property type="match status" value="1"/>
</dbReference>
<feature type="binding site" evidence="11">
    <location>
        <position position="165"/>
    </location>
    <ligand>
        <name>Mg(2+)</name>
        <dbReference type="ChEBI" id="CHEBI:18420"/>
    </ligand>
</feature>
<evidence type="ECO:0000256" key="11">
    <source>
        <dbReference type="PIRSR" id="PIRSR006268-2"/>
    </source>
</evidence>
<keyword evidence="3 10" id="KW-0285">Flavoprotein</keyword>
<comment type="cofactor">
    <cofactor evidence="11">
        <name>Mg(2+)</name>
        <dbReference type="ChEBI" id="CHEBI:18420"/>
    </cofactor>
    <cofactor evidence="11">
        <name>Mn(2+)</name>
        <dbReference type="ChEBI" id="CHEBI:29035"/>
    </cofactor>
    <text evidence="11">Magnesium. Can also use manganese.</text>
</comment>
<evidence type="ECO:0000256" key="4">
    <source>
        <dbReference type="ARBA" id="ARBA00022679"/>
    </source>
</evidence>
<comment type="similarity">
    <text evidence="10">Belongs to the ApbE family.</text>
</comment>
<keyword evidence="5 10" id="KW-0479">Metal-binding</keyword>
<evidence type="ECO:0000256" key="1">
    <source>
        <dbReference type="ARBA" id="ARBA00011955"/>
    </source>
</evidence>
<evidence type="ECO:0000256" key="2">
    <source>
        <dbReference type="ARBA" id="ARBA00016337"/>
    </source>
</evidence>
<dbReference type="Gene3D" id="3.10.520.10">
    <property type="entry name" value="ApbE-like domains"/>
    <property type="match status" value="1"/>
</dbReference>
<dbReference type="PIRSF" id="PIRSF006268">
    <property type="entry name" value="ApbE"/>
    <property type="match status" value="1"/>
</dbReference>
<dbReference type="SUPFAM" id="SSF143631">
    <property type="entry name" value="ApbE-like"/>
    <property type="match status" value="1"/>
</dbReference>
<comment type="catalytic activity">
    <reaction evidence="9 10">
        <text>L-threonyl-[protein] + FAD = FMN-L-threonyl-[protein] + AMP + H(+)</text>
        <dbReference type="Rhea" id="RHEA:36847"/>
        <dbReference type="Rhea" id="RHEA-COMP:11060"/>
        <dbReference type="Rhea" id="RHEA-COMP:11061"/>
        <dbReference type="ChEBI" id="CHEBI:15378"/>
        <dbReference type="ChEBI" id="CHEBI:30013"/>
        <dbReference type="ChEBI" id="CHEBI:57692"/>
        <dbReference type="ChEBI" id="CHEBI:74257"/>
        <dbReference type="ChEBI" id="CHEBI:456215"/>
        <dbReference type="EC" id="2.7.1.180"/>
    </reaction>
</comment>
<dbReference type="EMBL" id="CP087164">
    <property type="protein sequence ID" value="UGS38963.1"/>
    <property type="molecule type" value="Genomic_DNA"/>
</dbReference>
<keyword evidence="13" id="KW-1185">Reference proteome</keyword>
<dbReference type="InterPro" id="IPR003374">
    <property type="entry name" value="ApbE-like_sf"/>
</dbReference>
<dbReference type="PANTHER" id="PTHR30040:SF2">
    <property type="entry name" value="FAD:PROTEIN FMN TRANSFERASE"/>
    <property type="match status" value="1"/>
</dbReference>
<evidence type="ECO:0000256" key="6">
    <source>
        <dbReference type="ARBA" id="ARBA00022827"/>
    </source>
</evidence>
<dbReference type="GO" id="GO:0046872">
    <property type="term" value="F:metal ion binding"/>
    <property type="evidence" value="ECO:0007669"/>
    <property type="project" value="UniProtKB-UniRule"/>
</dbReference>
<evidence type="ECO:0000256" key="10">
    <source>
        <dbReference type="PIRNR" id="PIRNR006268"/>
    </source>
</evidence>
<dbReference type="AlphaFoldDB" id="A0A9E6Y4N7"/>
<evidence type="ECO:0000313" key="13">
    <source>
        <dbReference type="Proteomes" id="UP001162834"/>
    </source>
</evidence>